<dbReference type="EMBL" id="CP103840">
    <property type="protein sequence ID" value="WOB26646.1"/>
    <property type="molecule type" value="Genomic_DNA"/>
</dbReference>
<feature type="signal peptide" evidence="1">
    <location>
        <begin position="1"/>
        <end position="22"/>
    </location>
</feature>
<evidence type="ECO:0000313" key="2">
    <source>
        <dbReference type="EMBL" id="WOB26646.1"/>
    </source>
</evidence>
<dbReference type="GeneID" id="95582422"/>
<evidence type="ECO:0008006" key="4">
    <source>
        <dbReference type="Google" id="ProtNLM"/>
    </source>
</evidence>
<reference evidence="2 3" key="1">
    <citation type="submission" date="2022-08" db="EMBL/GenBank/DDBJ databases">
        <title>Whole genome sequencing-based tracing of a 2022 introduction and outbreak of Xanthomonas hortorum pv. pelargonii.</title>
        <authorList>
            <person name="Iruegas-Bocardo F."/>
            <person name="Weisberg A.K."/>
            <person name="Riutta E.R."/>
            <person name="Kilday K."/>
            <person name="Bonkowski J.C."/>
            <person name="Creswell T."/>
            <person name="Daughtrey M.L."/>
            <person name="Rane K."/>
            <person name="Grunwald N.J."/>
            <person name="Chang J.H."/>
            <person name="Putnam M.L."/>
        </authorList>
    </citation>
    <scope>NUCLEOTIDE SEQUENCE [LARGE SCALE GENOMIC DNA]</scope>
    <source>
        <strain evidence="2 3">22-325</strain>
    </source>
</reference>
<sequence>MQGYRQIAVALLCLGTSLSASAATAPATPDPANAPEVQQWAQQVGQAMQARLQTLAASEQPRQRYVAGLLWLSDDAQTDTQAAATGDAPAQRAVLQGALDARPRDLLVARVEANDCPAELRCDPAGAVVFLEQADAGNADAPLRAFSAAQRRGDRLAAESAWQAAARADHFDSGAVALGQALHAAYAGMQWPHLQSSQLRAQLQAQGLPSTGAEMAMGYVMGAWAAHALPSLVEVTRRCTPPIAAPALRDECMVILGNLGNDDAMLVTALIGSERMAALSTGRDAAYWHARVRELRWLQQHQHRRTPSVATATATATAEVEITLTQGEIPALRASLQRSGVTALPPAGWHPVAAIR</sequence>
<evidence type="ECO:0000256" key="1">
    <source>
        <dbReference type="SAM" id="SignalP"/>
    </source>
</evidence>
<keyword evidence="1" id="KW-0732">Signal</keyword>
<accession>A0ABZ0DDY1</accession>
<organism evidence="2 3">
    <name type="scientific">Xanthomonas dyei</name>
    <dbReference type="NCBI Taxonomy" id="743699"/>
    <lineage>
        <taxon>Bacteria</taxon>
        <taxon>Pseudomonadati</taxon>
        <taxon>Pseudomonadota</taxon>
        <taxon>Gammaproteobacteria</taxon>
        <taxon>Lysobacterales</taxon>
        <taxon>Lysobacteraceae</taxon>
        <taxon>Xanthomonas</taxon>
    </lineage>
</organism>
<gene>
    <name evidence="2" type="ORF">NYR99_01090</name>
</gene>
<dbReference type="RefSeq" id="WP_316689900.1">
    <property type="nucleotide sequence ID" value="NZ_CP103837.1"/>
</dbReference>
<feature type="chain" id="PRO_5045898629" description="Secreted protein" evidence="1">
    <location>
        <begin position="23"/>
        <end position="356"/>
    </location>
</feature>
<protein>
    <recommendedName>
        <fullName evidence="4">Secreted protein</fullName>
    </recommendedName>
</protein>
<dbReference type="Proteomes" id="UP001304534">
    <property type="component" value="Chromosome"/>
</dbReference>
<keyword evidence="3" id="KW-1185">Reference proteome</keyword>
<proteinExistence type="predicted"/>
<name>A0ABZ0DDY1_9XANT</name>
<evidence type="ECO:0000313" key="3">
    <source>
        <dbReference type="Proteomes" id="UP001304534"/>
    </source>
</evidence>